<protein>
    <submittedName>
        <fullName evidence="2">Uncharacterized protein</fullName>
    </submittedName>
</protein>
<evidence type="ECO:0000313" key="2">
    <source>
        <dbReference type="EMBL" id="SVD33919.1"/>
    </source>
</evidence>
<gene>
    <name evidence="2" type="ORF">METZ01_LOCUS386773</name>
</gene>
<reference evidence="2" key="1">
    <citation type="submission" date="2018-05" db="EMBL/GenBank/DDBJ databases">
        <authorList>
            <person name="Lanie J.A."/>
            <person name="Ng W.-L."/>
            <person name="Kazmierczak K.M."/>
            <person name="Andrzejewski T.M."/>
            <person name="Davidsen T.M."/>
            <person name="Wayne K.J."/>
            <person name="Tettelin H."/>
            <person name="Glass J.I."/>
            <person name="Rusch D."/>
            <person name="Podicherti R."/>
            <person name="Tsui H.-C.T."/>
            <person name="Winkler M.E."/>
        </authorList>
    </citation>
    <scope>NUCLEOTIDE SEQUENCE</scope>
</reference>
<dbReference type="AlphaFoldDB" id="A0A382UI18"/>
<feature type="transmembrane region" description="Helical" evidence="1">
    <location>
        <begin position="20"/>
        <end position="43"/>
    </location>
</feature>
<evidence type="ECO:0000256" key="1">
    <source>
        <dbReference type="SAM" id="Phobius"/>
    </source>
</evidence>
<sequence>MNEPIYQPPEKPSLGSSITIKLIVITLLVLGLLILTIPLFFIIDEREERREEVT</sequence>
<name>A0A382UI18_9ZZZZ</name>
<accession>A0A382UI18</accession>
<organism evidence="2">
    <name type="scientific">marine metagenome</name>
    <dbReference type="NCBI Taxonomy" id="408172"/>
    <lineage>
        <taxon>unclassified sequences</taxon>
        <taxon>metagenomes</taxon>
        <taxon>ecological metagenomes</taxon>
    </lineage>
</organism>
<proteinExistence type="predicted"/>
<keyword evidence="1" id="KW-1133">Transmembrane helix</keyword>
<keyword evidence="1" id="KW-0812">Transmembrane</keyword>
<keyword evidence="1" id="KW-0472">Membrane</keyword>
<feature type="non-terminal residue" evidence="2">
    <location>
        <position position="54"/>
    </location>
</feature>
<dbReference type="EMBL" id="UINC01144423">
    <property type="protein sequence ID" value="SVD33919.1"/>
    <property type="molecule type" value="Genomic_DNA"/>
</dbReference>